<dbReference type="EMBL" id="JACBYE010000042">
    <property type="protein sequence ID" value="NYS94733.1"/>
    <property type="molecule type" value="Genomic_DNA"/>
</dbReference>
<evidence type="ECO:0000256" key="2">
    <source>
        <dbReference type="ARBA" id="ARBA00023125"/>
    </source>
</evidence>
<reference evidence="5 6" key="1">
    <citation type="submission" date="2020-07" db="EMBL/GenBank/DDBJ databases">
        <title>MOT database genomes.</title>
        <authorList>
            <person name="Joseph S."/>
            <person name="Aduse-Opoku J."/>
            <person name="Hashim A."/>
            <person name="Wade W."/>
            <person name="Curtis M."/>
        </authorList>
    </citation>
    <scope>NUCLEOTIDE SEQUENCE [LARGE SCALE GENOMIC DNA]</scope>
    <source>
        <strain evidence="5 6">DSM 100099</strain>
    </source>
</reference>
<evidence type="ECO:0000313" key="6">
    <source>
        <dbReference type="Proteomes" id="UP000561011"/>
    </source>
</evidence>
<dbReference type="InterPro" id="IPR001845">
    <property type="entry name" value="HTH_ArsR_DNA-bd_dom"/>
</dbReference>
<evidence type="ECO:0000256" key="3">
    <source>
        <dbReference type="ARBA" id="ARBA00023163"/>
    </source>
</evidence>
<dbReference type="SUPFAM" id="SSF46785">
    <property type="entry name" value="Winged helix' DNA-binding domain"/>
    <property type="match status" value="1"/>
</dbReference>
<proteinExistence type="predicted"/>
<accession>A0A853EZM5</accession>
<dbReference type="InterPro" id="IPR045981">
    <property type="entry name" value="DUF5937"/>
</dbReference>
<gene>
    <name evidence="5" type="ORF">HZZ10_14535</name>
</gene>
<keyword evidence="6" id="KW-1185">Reference proteome</keyword>
<keyword evidence="1" id="KW-0805">Transcription regulation</keyword>
<dbReference type="GO" id="GO:0003677">
    <property type="term" value="F:DNA binding"/>
    <property type="evidence" value="ECO:0007669"/>
    <property type="project" value="UniProtKB-KW"/>
</dbReference>
<dbReference type="InterPro" id="IPR011991">
    <property type="entry name" value="ArsR-like_HTH"/>
</dbReference>
<keyword evidence="3" id="KW-0804">Transcription</keyword>
<dbReference type="RefSeq" id="WP_179914044.1">
    <property type="nucleotide sequence ID" value="NZ_JACBYE010000042.1"/>
</dbReference>
<feature type="domain" description="HTH arsR-type" evidence="4">
    <location>
        <begin position="245"/>
        <end position="319"/>
    </location>
</feature>
<evidence type="ECO:0000313" key="5">
    <source>
        <dbReference type="EMBL" id="NYS94733.1"/>
    </source>
</evidence>
<dbReference type="Proteomes" id="UP000561011">
    <property type="component" value="Unassembled WGS sequence"/>
</dbReference>
<dbReference type="InterPro" id="IPR036390">
    <property type="entry name" value="WH_DNA-bd_sf"/>
</dbReference>
<evidence type="ECO:0000259" key="4">
    <source>
        <dbReference type="SMART" id="SM00418"/>
    </source>
</evidence>
<dbReference type="Gene3D" id="1.10.10.10">
    <property type="entry name" value="Winged helix-like DNA-binding domain superfamily/Winged helix DNA-binding domain"/>
    <property type="match status" value="1"/>
</dbReference>
<dbReference type="Pfam" id="PF12840">
    <property type="entry name" value="HTH_20"/>
    <property type="match status" value="1"/>
</dbReference>
<evidence type="ECO:0000256" key="1">
    <source>
        <dbReference type="ARBA" id="ARBA00023015"/>
    </source>
</evidence>
<dbReference type="CDD" id="cd00090">
    <property type="entry name" value="HTH_ARSR"/>
    <property type="match status" value="1"/>
</dbReference>
<dbReference type="PANTHER" id="PTHR43132:SF6">
    <property type="entry name" value="HTH-TYPE TRANSCRIPTIONAL REPRESSOR CZRA"/>
    <property type="match status" value="1"/>
</dbReference>
<dbReference type="PANTHER" id="PTHR43132">
    <property type="entry name" value="ARSENICAL RESISTANCE OPERON REPRESSOR ARSR-RELATED"/>
    <property type="match status" value="1"/>
</dbReference>
<dbReference type="InterPro" id="IPR036388">
    <property type="entry name" value="WH-like_DNA-bd_sf"/>
</dbReference>
<protein>
    <submittedName>
        <fullName evidence="5">Winged helix-turn-helix transcriptional regulator</fullName>
    </submittedName>
</protein>
<comment type="caution">
    <text evidence="5">The sequence shown here is derived from an EMBL/GenBank/DDBJ whole genome shotgun (WGS) entry which is preliminary data.</text>
</comment>
<organism evidence="5 6">
    <name type="scientific">Sanguibacter inulinus</name>
    <dbReference type="NCBI Taxonomy" id="60922"/>
    <lineage>
        <taxon>Bacteria</taxon>
        <taxon>Bacillati</taxon>
        <taxon>Actinomycetota</taxon>
        <taxon>Actinomycetes</taxon>
        <taxon>Micrococcales</taxon>
        <taxon>Sanguibacteraceae</taxon>
        <taxon>Sanguibacter</taxon>
    </lineage>
</organism>
<keyword evidence="2" id="KW-0238">DNA-binding</keyword>
<dbReference type="SMART" id="SM00418">
    <property type="entry name" value="HTH_ARSR"/>
    <property type="match status" value="1"/>
</dbReference>
<dbReference type="AlphaFoldDB" id="A0A853EZM5"/>
<name>A0A853EZM5_9MICO</name>
<sequence>MLRYRLSDADLSEIRFGLSPLNELGLSLRALRDPALYPAHLRWVQRVVDDLPAPELEVLRALVDTRSWVPDFLNPVPTTPLTRFDDELADLAQIDLGRLDRDLDAVHDVRPVVLAGPAEAVRKRVVDAVGVYWDVSFRSTWTRMRTLLEADVVFRGREIGRSGLAGMFAGLAPAVSFDGRTVSIALRDPRTRTVDVAGAGLTLIPSLFTQRASSPVTDDDSPSVIYPVRGAATLWDPAPVRGSGALADLLGATRAGLLDALHEPASSSELATRYGVSPSAVNQHLRVMHDAGLLTRARHGRSVLYRTSELGEQLSGRGDLSAGPWS</sequence>
<dbReference type="Pfam" id="PF19361">
    <property type="entry name" value="DUF5937"/>
    <property type="match status" value="1"/>
</dbReference>
<dbReference type="InterPro" id="IPR051011">
    <property type="entry name" value="Metal_resp_trans_reg"/>
</dbReference>
<dbReference type="GO" id="GO:0003700">
    <property type="term" value="F:DNA-binding transcription factor activity"/>
    <property type="evidence" value="ECO:0007669"/>
    <property type="project" value="InterPro"/>
</dbReference>